<dbReference type="GO" id="GO:0000773">
    <property type="term" value="F:phosphatidyl-N-methylethanolamine N-methyltransferase activity"/>
    <property type="evidence" value="ECO:0007669"/>
    <property type="project" value="UniProtKB-EC"/>
</dbReference>
<evidence type="ECO:0000256" key="6">
    <source>
        <dbReference type="ARBA" id="ARBA00022679"/>
    </source>
</evidence>
<evidence type="ECO:0000256" key="12">
    <source>
        <dbReference type="ARBA" id="ARBA00023136"/>
    </source>
</evidence>
<keyword evidence="12 16" id="KW-0472">Membrane</keyword>
<evidence type="ECO:0000256" key="8">
    <source>
        <dbReference type="ARBA" id="ARBA00022692"/>
    </source>
</evidence>
<evidence type="ECO:0000256" key="9">
    <source>
        <dbReference type="ARBA" id="ARBA00022824"/>
    </source>
</evidence>
<comment type="pathway">
    <text evidence="2">Phospholipid metabolism; phosphatidylcholine biosynthesis.</text>
</comment>
<feature type="transmembrane region" description="Helical" evidence="16">
    <location>
        <begin position="31"/>
        <end position="51"/>
    </location>
</feature>
<dbReference type="InterPro" id="IPR024960">
    <property type="entry name" value="PEMT/MFAP"/>
</dbReference>
<dbReference type="Proteomes" id="UP001151752">
    <property type="component" value="Chromosome 1"/>
</dbReference>
<evidence type="ECO:0000256" key="2">
    <source>
        <dbReference type="ARBA" id="ARBA00004969"/>
    </source>
</evidence>
<dbReference type="GO" id="GO:0032259">
    <property type="term" value="P:methylation"/>
    <property type="evidence" value="ECO:0007669"/>
    <property type="project" value="UniProtKB-KW"/>
</dbReference>
<dbReference type="EC" id="2.1.1.71" evidence="15"/>
<protein>
    <recommendedName>
        <fullName evidence="15">phosphatidyl-N-methylethanolamine N-methyltransferase</fullName>
        <ecNumber evidence="15">2.1.1.71</ecNumber>
    </recommendedName>
</protein>
<dbReference type="Pfam" id="PF04191">
    <property type="entry name" value="PEMT"/>
    <property type="match status" value="1"/>
</dbReference>
<keyword evidence="10 16" id="KW-1133">Transmembrane helix</keyword>
<keyword evidence="18" id="KW-1185">Reference proteome</keyword>
<keyword evidence="8 16" id="KW-0812">Transmembrane</keyword>
<comment type="subcellular location">
    <subcellularLocation>
        <location evidence="1">Endoplasmic reticulum membrane</location>
        <topology evidence="1">Multi-pass membrane protein</topology>
    </subcellularLocation>
</comment>
<gene>
    <name evidence="17" type="ORF">OIU74_013477</name>
</gene>
<dbReference type="GO" id="GO:0006656">
    <property type="term" value="P:phosphatidylcholine biosynthetic process"/>
    <property type="evidence" value="ECO:0007669"/>
    <property type="project" value="InterPro"/>
</dbReference>
<evidence type="ECO:0000256" key="4">
    <source>
        <dbReference type="ARBA" id="ARBA00022516"/>
    </source>
</evidence>
<evidence type="ECO:0000256" key="7">
    <source>
        <dbReference type="ARBA" id="ARBA00022691"/>
    </source>
</evidence>
<keyword evidence="6" id="KW-0808">Transferase</keyword>
<evidence type="ECO:0000256" key="3">
    <source>
        <dbReference type="ARBA" id="ARBA00005189"/>
    </source>
</evidence>
<keyword evidence="14" id="KW-1208">Phospholipid metabolism</keyword>
<dbReference type="GO" id="GO:0005789">
    <property type="term" value="C:endoplasmic reticulum membrane"/>
    <property type="evidence" value="ECO:0007669"/>
    <property type="project" value="UniProtKB-SubCell"/>
</dbReference>
<keyword evidence="7" id="KW-0949">S-adenosyl-L-methionine</keyword>
<sequence>MGEPMWEIQEPIEGYVLCFTFPKVAAVHFPFFSFHSLLASSSLLLAPLWLWSVPQLQLLGYLMVIGPIPTHKASSLTKGRIDPCIYDTFLENIRKQAGHTSMVYQLLGESGTYYGVRFGKNIPWVTEFPFGVIQDPQYVGSILSLFACLSWTPFQYILLWTLGYAFMIYVESKEDPATRAKPVS</sequence>
<evidence type="ECO:0000256" key="5">
    <source>
        <dbReference type="ARBA" id="ARBA00022603"/>
    </source>
</evidence>
<evidence type="ECO:0000256" key="10">
    <source>
        <dbReference type="ARBA" id="ARBA00022989"/>
    </source>
</evidence>
<evidence type="ECO:0000256" key="15">
    <source>
        <dbReference type="ARBA" id="ARBA00034137"/>
    </source>
</evidence>
<evidence type="ECO:0000256" key="1">
    <source>
        <dbReference type="ARBA" id="ARBA00004477"/>
    </source>
</evidence>
<evidence type="ECO:0000313" key="17">
    <source>
        <dbReference type="EMBL" id="KAJ6702331.1"/>
    </source>
</evidence>
<evidence type="ECO:0000313" key="18">
    <source>
        <dbReference type="Proteomes" id="UP001151752"/>
    </source>
</evidence>
<keyword evidence="5" id="KW-0489">Methyltransferase</keyword>
<name>A0A9Q0Q964_9ROSI</name>
<evidence type="ECO:0000256" key="14">
    <source>
        <dbReference type="ARBA" id="ARBA00023264"/>
    </source>
</evidence>
<comment type="pathway">
    <text evidence="3">Lipid metabolism.</text>
</comment>
<evidence type="ECO:0000256" key="16">
    <source>
        <dbReference type="SAM" id="Phobius"/>
    </source>
</evidence>
<keyword evidence="9" id="KW-0256">Endoplasmic reticulum</keyword>
<comment type="caution">
    <text evidence="17">The sequence shown here is derived from an EMBL/GenBank/DDBJ whole genome shotgun (WGS) entry which is preliminary data.</text>
</comment>
<proteinExistence type="predicted"/>
<dbReference type="InterPro" id="IPR007318">
    <property type="entry name" value="Phopholipid_MeTrfase"/>
</dbReference>
<keyword evidence="11" id="KW-0443">Lipid metabolism</keyword>
<dbReference type="PANTHER" id="PTHR15458:SF5">
    <property type="entry name" value="PHOSPHATIDYLETHANOLAMINE N-METHYLTRANSFERASE"/>
    <property type="match status" value="1"/>
</dbReference>
<dbReference type="PANTHER" id="PTHR15458">
    <property type="entry name" value="PHOSPHATIDYLETHANOLAMINE N-METHYLTRANSFERASE"/>
    <property type="match status" value="1"/>
</dbReference>
<evidence type="ECO:0000256" key="13">
    <source>
        <dbReference type="ARBA" id="ARBA00023209"/>
    </source>
</evidence>
<reference evidence="17" key="1">
    <citation type="submission" date="2022-11" db="EMBL/GenBank/DDBJ databases">
        <authorList>
            <person name="Hyden B.L."/>
            <person name="Feng K."/>
            <person name="Yates T."/>
            <person name="Jawdy S."/>
            <person name="Smart L.B."/>
            <person name="Muchero W."/>
        </authorList>
    </citation>
    <scope>NUCLEOTIDE SEQUENCE</scope>
    <source>
        <tissue evidence="17">Shoot tip</tissue>
    </source>
</reference>
<organism evidence="17 18">
    <name type="scientific">Salix koriyanagi</name>
    <dbReference type="NCBI Taxonomy" id="2511006"/>
    <lineage>
        <taxon>Eukaryota</taxon>
        <taxon>Viridiplantae</taxon>
        <taxon>Streptophyta</taxon>
        <taxon>Embryophyta</taxon>
        <taxon>Tracheophyta</taxon>
        <taxon>Spermatophyta</taxon>
        <taxon>Magnoliopsida</taxon>
        <taxon>eudicotyledons</taxon>
        <taxon>Gunneridae</taxon>
        <taxon>Pentapetalae</taxon>
        <taxon>rosids</taxon>
        <taxon>fabids</taxon>
        <taxon>Malpighiales</taxon>
        <taxon>Salicaceae</taxon>
        <taxon>Saliceae</taxon>
        <taxon>Salix</taxon>
    </lineage>
</organism>
<dbReference type="AlphaFoldDB" id="A0A9Q0Q964"/>
<accession>A0A9Q0Q964</accession>
<keyword evidence="13" id="KW-0594">Phospholipid biosynthesis</keyword>
<evidence type="ECO:0000256" key="11">
    <source>
        <dbReference type="ARBA" id="ARBA00023098"/>
    </source>
</evidence>
<reference evidence="17" key="2">
    <citation type="journal article" date="2023" name="Int. J. Mol. Sci.">
        <title>De Novo Assembly and Annotation of 11 Diverse Shrub Willow (Salix) Genomes Reveals Novel Gene Organization in Sex-Linked Regions.</title>
        <authorList>
            <person name="Hyden B."/>
            <person name="Feng K."/>
            <person name="Yates T.B."/>
            <person name="Jawdy S."/>
            <person name="Cereghino C."/>
            <person name="Smart L.B."/>
            <person name="Muchero W."/>
        </authorList>
    </citation>
    <scope>NUCLEOTIDE SEQUENCE</scope>
    <source>
        <tissue evidence="17">Shoot tip</tissue>
    </source>
</reference>
<keyword evidence="4" id="KW-0444">Lipid biosynthesis</keyword>
<dbReference type="EMBL" id="JAPFFM010000016">
    <property type="protein sequence ID" value="KAJ6702331.1"/>
    <property type="molecule type" value="Genomic_DNA"/>
</dbReference>